<dbReference type="InterPro" id="IPR046982">
    <property type="entry name" value="BIN3/RVS161-like"/>
</dbReference>
<dbReference type="GO" id="GO:0006897">
    <property type="term" value="P:endocytosis"/>
    <property type="evidence" value="ECO:0007669"/>
    <property type="project" value="InterPro"/>
</dbReference>
<dbReference type="GO" id="GO:0097320">
    <property type="term" value="P:plasma membrane tubulation"/>
    <property type="evidence" value="ECO:0007669"/>
    <property type="project" value="TreeGrafter"/>
</dbReference>
<proteinExistence type="predicted"/>
<dbReference type="GeneID" id="113401591"/>
<organism evidence="7 8">
    <name type="scientific">Vanessa tameamea</name>
    <name type="common">Kamehameha butterfly</name>
    <dbReference type="NCBI Taxonomy" id="334116"/>
    <lineage>
        <taxon>Eukaryota</taxon>
        <taxon>Metazoa</taxon>
        <taxon>Ecdysozoa</taxon>
        <taxon>Arthropoda</taxon>
        <taxon>Hexapoda</taxon>
        <taxon>Insecta</taxon>
        <taxon>Pterygota</taxon>
        <taxon>Neoptera</taxon>
        <taxon>Endopterygota</taxon>
        <taxon>Lepidoptera</taxon>
        <taxon>Glossata</taxon>
        <taxon>Ditrysia</taxon>
        <taxon>Papilionoidea</taxon>
        <taxon>Nymphalidae</taxon>
        <taxon>Nymphalinae</taxon>
        <taxon>Vanessa</taxon>
    </lineage>
</organism>
<dbReference type="SUPFAM" id="SSF50044">
    <property type="entry name" value="SH3-domain"/>
    <property type="match status" value="2"/>
</dbReference>
<feature type="region of interest" description="Disordered" evidence="5">
    <location>
        <begin position="131"/>
        <end position="180"/>
    </location>
</feature>
<dbReference type="CDD" id="cd00174">
    <property type="entry name" value="SH3"/>
    <property type="match status" value="2"/>
</dbReference>
<feature type="compositionally biased region" description="Polar residues" evidence="5">
    <location>
        <begin position="162"/>
        <end position="180"/>
    </location>
</feature>
<name>A0A8B8IJS0_VANTA</name>
<keyword evidence="3" id="KW-0963">Cytoplasm</keyword>
<dbReference type="OMA" id="EMRIPTR"/>
<gene>
    <name evidence="8" type="primary">LOC113401591</name>
</gene>
<evidence type="ECO:0000256" key="4">
    <source>
        <dbReference type="PROSITE-ProRule" id="PRU00192"/>
    </source>
</evidence>
<dbReference type="PROSITE" id="PS50002">
    <property type="entry name" value="SH3"/>
    <property type="match status" value="2"/>
</dbReference>
<protein>
    <submittedName>
        <fullName evidence="8">Abl interactor 1</fullName>
    </submittedName>
</protein>
<dbReference type="PANTHER" id="PTHR47174">
    <property type="entry name" value="BRIDGING INTEGRATOR 3"/>
    <property type="match status" value="1"/>
</dbReference>
<dbReference type="InterPro" id="IPR036028">
    <property type="entry name" value="SH3-like_dom_sf"/>
</dbReference>
<dbReference type="PRINTS" id="PR00499">
    <property type="entry name" value="P67PHOX"/>
</dbReference>
<dbReference type="Gene3D" id="2.30.30.40">
    <property type="entry name" value="SH3 Domains"/>
    <property type="match status" value="2"/>
</dbReference>
<evidence type="ECO:0000256" key="2">
    <source>
        <dbReference type="ARBA" id="ARBA00022443"/>
    </source>
</evidence>
<evidence type="ECO:0000313" key="8">
    <source>
        <dbReference type="RefSeq" id="XP_026497350.2"/>
    </source>
</evidence>
<comment type="subcellular location">
    <subcellularLocation>
        <location evidence="1">Cytoplasm</location>
    </subcellularLocation>
</comment>
<dbReference type="Proteomes" id="UP001652626">
    <property type="component" value="Chromosome 20"/>
</dbReference>
<evidence type="ECO:0000256" key="5">
    <source>
        <dbReference type="SAM" id="MobiDB-lite"/>
    </source>
</evidence>
<reference evidence="8" key="1">
    <citation type="submission" date="2025-08" db="UniProtKB">
        <authorList>
            <consortium name="RefSeq"/>
        </authorList>
    </citation>
    <scope>IDENTIFICATION</scope>
    <source>
        <tissue evidence="8">Whole body</tissue>
    </source>
</reference>
<feature type="domain" description="SH3" evidence="6">
    <location>
        <begin position="427"/>
        <end position="486"/>
    </location>
</feature>
<dbReference type="SMART" id="SM00326">
    <property type="entry name" value="SH3"/>
    <property type="match status" value="2"/>
</dbReference>
<evidence type="ECO:0000256" key="3">
    <source>
        <dbReference type="ARBA" id="ARBA00022490"/>
    </source>
</evidence>
<dbReference type="GO" id="GO:0008289">
    <property type="term" value="F:lipid binding"/>
    <property type="evidence" value="ECO:0007669"/>
    <property type="project" value="TreeGrafter"/>
</dbReference>
<dbReference type="RefSeq" id="XP_026497350.2">
    <property type="nucleotide sequence ID" value="XM_026641565.2"/>
</dbReference>
<feature type="domain" description="SH3" evidence="6">
    <location>
        <begin position="360"/>
        <end position="420"/>
    </location>
</feature>
<dbReference type="Pfam" id="PF00018">
    <property type="entry name" value="SH3_1"/>
    <property type="match status" value="2"/>
</dbReference>
<keyword evidence="2 4" id="KW-0728">SH3 domain</keyword>
<dbReference type="AlphaFoldDB" id="A0A8B8IJS0"/>
<dbReference type="OrthoDB" id="27823at2759"/>
<evidence type="ECO:0000256" key="1">
    <source>
        <dbReference type="ARBA" id="ARBA00004496"/>
    </source>
</evidence>
<dbReference type="InterPro" id="IPR001452">
    <property type="entry name" value="SH3_domain"/>
</dbReference>
<accession>A0A8B8IJS0</accession>
<dbReference type="PANTHER" id="PTHR47174:SF3">
    <property type="entry name" value="BRIDGING INTEGRATOR 3"/>
    <property type="match status" value="1"/>
</dbReference>
<dbReference type="GO" id="GO:0015629">
    <property type="term" value="C:actin cytoskeleton"/>
    <property type="evidence" value="ECO:0007669"/>
    <property type="project" value="TreeGrafter"/>
</dbReference>
<feature type="compositionally biased region" description="Low complexity" evidence="5">
    <location>
        <begin position="136"/>
        <end position="161"/>
    </location>
</feature>
<feature type="compositionally biased region" description="Pro residues" evidence="5">
    <location>
        <begin position="321"/>
        <end position="334"/>
    </location>
</feature>
<dbReference type="GO" id="GO:0051666">
    <property type="term" value="P:actin cortical patch localization"/>
    <property type="evidence" value="ECO:0007669"/>
    <property type="project" value="InterPro"/>
</dbReference>
<feature type="region of interest" description="Disordered" evidence="5">
    <location>
        <begin position="310"/>
        <end position="334"/>
    </location>
</feature>
<evidence type="ECO:0000313" key="7">
    <source>
        <dbReference type="Proteomes" id="UP001652626"/>
    </source>
</evidence>
<evidence type="ECO:0000259" key="6">
    <source>
        <dbReference type="PROSITE" id="PS50002"/>
    </source>
</evidence>
<dbReference type="GO" id="GO:0005737">
    <property type="term" value="C:cytoplasm"/>
    <property type="evidence" value="ECO:0007669"/>
    <property type="project" value="UniProtKB-SubCell"/>
</dbReference>
<sequence>MDLFKQGMKGPARPAPAVPNIAVNRYSPVTNWNDHPFGADVFEPVPCTQKKKPPPRPPPPSVLKQPDVSAKPTHFIRRPTVLSTLLSRKGKNTVNNSSANNQHNSFTNFNSEVDTTKMFPKCDKANVQTGTLIDLSSPPSSPTFTTRSSSDGVSVDSFGSDATTSTNHHNALSGGNASQAESGFEDDFDLFLHSRKPLNKEDTLDDFSTLDPFSAPIVNKPPQVNKSLFYSDSFDTLSNASSQYSVSQLKGPTIIRAKPARPKPPDNSALLKSTFGSSLQMTSMNINTTTPIQKISNGFVGNVDTKQLNWDHEESPEREPTPPMPTIPPPPPPPIIEDDLPVVWPEDIQVLDSPEVSDEEEEPYAIALFDYFTDHQEDLCFSANSKITLIRRVNDEWLYGRLRGGSEGLFPSNYVEIKVPLSNDMPSNIGEAIALHDFDPVQSGDLRFNVGDKITILSKISEEWFFGDCNGIQGQFPANYVLILTQSNVLYNPCLQ</sequence>
<keyword evidence="7" id="KW-1185">Reference proteome</keyword>
<feature type="region of interest" description="Disordered" evidence="5">
    <location>
        <begin position="43"/>
        <end position="76"/>
    </location>
</feature>
<feature type="compositionally biased region" description="Basic and acidic residues" evidence="5">
    <location>
        <begin position="310"/>
        <end position="320"/>
    </location>
</feature>